<feature type="transmembrane region" description="Helical" evidence="2">
    <location>
        <begin position="226"/>
        <end position="247"/>
    </location>
</feature>
<dbReference type="RefSeq" id="WP_169797443.1">
    <property type="nucleotide sequence ID" value="NZ_CBCRUZ010000003.1"/>
</dbReference>
<dbReference type="Proteomes" id="UP000887023">
    <property type="component" value="Chromosome"/>
</dbReference>
<dbReference type="PANTHER" id="PTHR40761">
    <property type="entry name" value="CONSERVED INTEGRAL MEMBRANE ALANINE VALINE AND LEUCINE RICH PROTEIN-RELATED"/>
    <property type="match status" value="1"/>
</dbReference>
<feature type="transmembrane region" description="Helical" evidence="2">
    <location>
        <begin position="253"/>
        <end position="276"/>
    </location>
</feature>
<dbReference type="SUPFAM" id="SSF103481">
    <property type="entry name" value="Multidrug resistance efflux transporter EmrE"/>
    <property type="match status" value="1"/>
</dbReference>
<feature type="region of interest" description="Disordered" evidence="1">
    <location>
        <begin position="282"/>
        <end position="316"/>
    </location>
</feature>
<feature type="transmembrane region" description="Helical" evidence="2">
    <location>
        <begin position="162"/>
        <end position="180"/>
    </location>
</feature>
<keyword evidence="2" id="KW-1133">Transmembrane helix</keyword>
<dbReference type="PANTHER" id="PTHR40761:SF1">
    <property type="entry name" value="CONSERVED INTEGRAL MEMBRANE ALANINE VALINE AND LEUCINE RICH PROTEIN-RELATED"/>
    <property type="match status" value="1"/>
</dbReference>
<dbReference type="EMBL" id="CP079105">
    <property type="protein sequence ID" value="QXQ14294.1"/>
    <property type="molecule type" value="Genomic_DNA"/>
</dbReference>
<feature type="transmembrane region" description="Helical" evidence="2">
    <location>
        <begin position="106"/>
        <end position="122"/>
    </location>
</feature>
<sequence>MSDTLLAVVFALCAACCIAVGAVVRQRVAATIGDDQLGRLGAIDSLVRRPSWWLGTVVGVLGYVFQAAALGRGSVLLVQPLLVLSLLFALPLSARFAGHAVGRAQWIWAGLLTAAVAVLVVVGDPRPGRQHAELQHWLIVAAVAIPLVTIGLLLARRPGPRRALLLGVISGALFGFAAILTKGVVATAGHGVVAVLGSAETYALAVIGLSATALQQNAYQAGALQLSLPAATVAEPLVASLLGFLVLGEYLHVDAALVAVLVIAAVVMVVAAIQLARDAATPTPRPATAQTGNPQAANSRTRVAGVFQPKSRSSSS</sequence>
<protein>
    <submittedName>
        <fullName evidence="3">DMT family transporter</fullName>
    </submittedName>
</protein>
<feature type="compositionally biased region" description="Polar residues" evidence="1">
    <location>
        <begin position="290"/>
        <end position="301"/>
    </location>
</feature>
<feature type="transmembrane region" description="Helical" evidence="2">
    <location>
        <begin position="76"/>
        <end position="94"/>
    </location>
</feature>
<keyword evidence="4" id="KW-1185">Reference proteome</keyword>
<evidence type="ECO:0000256" key="2">
    <source>
        <dbReference type="SAM" id="Phobius"/>
    </source>
</evidence>
<feature type="transmembrane region" description="Helical" evidence="2">
    <location>
        <begin position="52"/>
        <end position="70"/>
    </location>
</feature>
<feature type="transmembrane region" description="Helical" evidence="2">
    <location>
        <begin position="6"/>
        <end position="24"/>
    </location>
</feature>
<evidence type="ECO:0000256" key="1">
    <source>
        <dbReference type="SAM" id="MobiDB-lite"/>
    </source>
</evidence>
<proteinExistence type="predicted"/>
<feature type="transmembrane region" description="Helical" evidence="2">
    <location>
        <begin position="192"/>
        <end position="214"/>
    </location>
</feature>
<dbReference type="NCBIfam" id="NF038012">
    <property type="entry name" value="DMT_1"/>
    <property type="match status" value="1"/>
</dbReference>
<dbReference type="InterPro" id="IPR037185">
    <property type="entry name" value="EmrE-like"/>
</dbReference>
<reference evidence="3" key="1">
    <citation type="submission" date="2021-07" db="EMBL/GenBank/DDBJ databases">
        <title>Candidatus Kaistella beijingensis sp. nov. isolated from a municipal wastewater treatment plant is involved in sludge foaming.</title>
        <authorList>
            <person name="Song Y."/>
            <person name="Liu S.-J."/>
        </authorList>
    </citation>
    <scope>NUCLEOTIDE SEQUENCE</scope>
    <source>
        <strain evidence="3">DSM 43998</strain>
    </source>
</reference>
<keyword evidence="2" id="KW-0472">Membrane</keyword>
<organism evidence="3 4">
    <name type="scientific">Skermania pinensis</name>
    <dbReference type="NCBI Taxonomy" id="39122"/>
    <lineage>
        <taxon>Bacteria</taxon>
        <taxon>Bacillati</taxon>
        <taxon>Actinomycetota</taxon>
        <taxon>Actinomycetes</taxon>
        <taxon>Mycobacteriales</taxon>
        <taxon>Gordoniaceae</taxon>
        <taxon>Skermania</taxon>
    </lineage>
</organism>
<gene>
    <name evidence="3" type="ORF">KV203_02340</name>
</gene>
<name>A0ABX8S8Y0_9ACTN</name>
<evidence type="ECO:0000313" key="4">
    <source>
        <dbReference type="Proteomes" id="UP000887023"/>
    </source>
</evidence>
<keyword evidence="2" id="KW-0812">Transmembrane</keyword>
<evidence type="ECO:0000313" key="3">
    <source>
        <dbReference type="EMBL" id="QXQ14294.1"/>
    </source>
</evidence>
<feature type="transmembrane region" description="Helical" evidence="2">
    <location>
        <begin position="134"/>
        <end position="155"/>
    </location>
</feature>
<accession>A0ABX8S8Y0</accession>